<feature type="compositionally biased region" description="Basic residues" evidence="1">
    <location>
        <begin position="1"/>
        <end position="10"/>
    </location>
</feature>
<evidence type="ECO:0000259" key="2">
    <source>
        <dbReference type="Pfam" id="PF26429"/>
    </source>
</evidence>
<reference evidence="3" key="1">
    <citation type="journal article" date="2011" name="Plant Physiol.">
        <title>Comprehensive sequence analysis of 24,783 barley full-length cDNAs derived from 12 clone libraries.</title>
        <authorList>
            <person name="Matsumoto T."/>
            <person name="Tanaka T."/>
            <person name="Sakai H."/>
            <person name="Amano N."/>
            <person name="Kanamori H."/>
            <person name="Kurita K."/>
            <person name="Kikuta A."/>
            <person name="Kamiya K."/>
            <person name="Yamamoto M."/>
            <person name="Ikawa H."/>
            <person name="Fujii N."/>
            <person name="Hori K."/>
            <person name="Itoh T."/>
            <person name="Sato K."/>
        </authorList>
    </citation>
    <scope>NUCLEOTIDE SEQUENCE</scope>
</reference>
<dbReference type="Pfam" id="PF26429">
    <property type="entry name" value="DPBB_CI111"/>
    <property type="match status" value="1"/>
</dbReference>
<dbReference type="InterPro" id="IPR058958">
    <property type="entry name" value="DPBB_CI111"/>
</dbReference>
<feature type="domain" description="CI111 double-psi beta barrel" evidence="2">
    <location>
        <begin position="38"/>
        <end position="99"/>
    </location>
</feature>
<organism evidence="3">
    <name type="scientific">Hordeum vulgare subsp. vulgare</name>
    <name type="common">Domesticated barley</name>
    <dbReference type="NCBI Taxonomy" id="112509"/>
    <lineage>
        <taxon>Eukaryota</taxon>
        <taxon>Viridiplantae</taxon>
        <taxon>Streptophyta</taxon>
        <taxon>Embryophyta</taxon>
        <taxon>Tracheophyta</taxon>
        <taxon>Spermatophyta</taxon>
        <taxon>Magnoliopsida</taxon>
        <taxon>Liliopsida</taxon>
        <taxon>Poales</taxon>
        <taxon>Poaceae</taxon>
        <taxon>BOP clade</taxon>
        <taxon>Pooideae</taxon>
        <taxon>Triticodae</taxon>
        <taxon>Triticeae</taxon>
        <taxon>Hordeinae</taxon>
        <taxon>Hordeum</taxon>
    </lineage>
</organism>
<accession>F2D7W7</accession>
<evidence type="ECO:0000256" key="1">
    <source>
        <dbReference type="SAM" id="MobiDB-lite"/>
    </source>
</evidence>
<protein>
    <submittedName>
        <fullName evidence="3">Predicted protein</fullName>
    </submittedName>
</protein>
<dbReference type="AlphaFoldDB" id="F2D7W7"/>
<sequence length="101" mass="9992">MSSKGKKKKPSASPQPSPRTPPSRTREGTGGCLDLSSTAAAAAARYPALVPCGGAGCFAGTVSNVVSRGGSRGGEGRVWLAEPAMVSSGLRPGCLISVCSS</sequence>
<name>F2D7W7_HORVV</name>
<evidence type="ECO:0000313" key="3">
    <source>
        <dbReference type="EMBL" id="BAJ91188.1"/>
    </source>
</evidence>
<proteinExistence type="evidence at transcript level"/>
<dbReference type="EMBL" id="AK359979">
    <property type="protein sequence ID" value="BAJ91188.1"/>
    <property type="molecule type" value="mRNA"/>
</dbReference>
<feature type="region of interest" description="Disordered" evidence="1">
    <location>
        <begin position="1"/>
        <end position="32"/>
    </location>
</feature>